<protein>
    <submittedName>
        <fullName evidence="2">Invasion protein expression up-regulator SirB</fullName>
    </submittedName>
</protein>
<dbReference type="PIRSF" id="PIRSF005610">
    <property type="entry name" value="SirB"/>
    <property type="match status" value="1"/>
</dbReference>
<dbReference type="eggNOG" id="COG3094">
    <property type="taxonomic scope" value="Bacteria"/>
</dbReference>
<dbReference type="GO" id="GO:0005886">
    <property type="term" value="C:plasma membrane"/>
    <property type="evidence" value="ECO:0007669"/>
    <property type="project" value="TreeGrafter"/>
</dbReference>
<dbReference type="EMBL" id="AJSX01000030">
    <property type="protein sequence ID" value="EIJ69396.1"/>
    <property type="molecule type" value="Genomic_DNA"/>
</dbReference>
<feature type="transmembrane region" description="Helical" evidence="1">
    <location>
        <begin position="6"/>
        <end position="26"/>
    </location>
</feature>
<evidence type="ECO:0000313" key="2">
    <source>
        <dbReference type="EMBL" id="EIJ69396.1"/>
    </source>
</evidence>
<dbReference type="AlphaFoldDB" id="I3DCF3"/>
<keyword evidence="1" id="KW-1133">Transmembrane helix</keyword>
<proteinExistence type="predicted"/>
<feature type="transmembrane region" description="Helical" evidence="1">
    <location>
        <begin position="38"/>
        <end position="61"/>
    </location>
</feature>
<dbReference type="OrthoDB" id="5588650at2"/>
<comment type="caution">
    <text evidence="2">The sequence shown here is derived from an EMBL/GenBank/DDBJ whole genome shotgun (WGS) entry which is preliminary data.</text>
</comment>
<keyword evidence="1" id="KW-0472">Membrane</keyword>
<evidence type="ECO:0000256" key="1">
    <source>
        <dbReference type="SAM" id="Phobius"/>
    </source>
</evidence>
<keyword evidence="1" id="KW-0812">Transmembrane</keyword>
<dbReference type="Pfam" id="PF04247">
    <property type="entry name" value="SirB"/>
    <property type="match status" value="1"/>
</dbReference>
<gene>
    <name evidence="2" type="ORF">HMPREF1052_0888</name>
</gene>
<feature type="transmembrane region" description="Helical" evidence="1">
    <location>
        <begin position="67"/>
        <end position="84"/>
    </location>
</feature>
<dbReference type="PANTHER" id="PTHR39594:SF1">
    <property type="entry name" value="PROTEIN YCHQ"/>
    <property type="match status" value="1"/>
</dbReference>
<name>I3DCF3_9PAST</name>
<reference evidence="2 3" key="1">
    <citation type="submission" date="2012-03" db="EMBL/GenBank/DDBJ databases">
        <authorList>
            <person name="Harkins D.M."/>
            <person name="Madupu R."/>
            <person name="Durkin A.S."/>
            <person name="Torralba M."/>
            <person name="Methe B."/>
            <person name="Sutton G.G."/>
            <person name="Nelson K.E."/>
        </authorList>
    </citation>
    <scope>NUCLEOTIDE SEQUENCE [LARGE SCALE GENOMIC DNA]</scope>
    <source>
        <strain evidence="2 3">CCUG 2042</strain>
    </source>
</reference>
<dbReference type="Proteomes" id="UP000006457">
    <property type="component" value="Unassembled WGS sequence"/>
</dbReference>
<accession>I3DCF3</accession>
<dbReference type="RefSeq" id="WP_005760510.1">
    <property type="nucleotide sequence ID" value="NZ_AJSX01000030.1"/>
</dbReference>
<organism evidence="2 3">
    <name type="scientific">Pasteurella bettyae CCUG 2042</name>
    <dbReference type="NCBI Taxonomy" id="1095749"/>
    <lineage>
        <taxon>Bacteria</taxon>
        <taxon>Pseudomonadati</taxon>
        <taxon>Pseudomonadota</taxon>
        <taxon>Gammaproteobacteria</taxon>
        <taxon>Pasteurellales</taxon>
        <taxon>Pasteurellaceae</taxon>
        <taxon>Pasteurella</taxon>
    </lineage>
</organism>
<keyword evidence="3" id="KW-1185">Reference proteome</keyword>
<evidence type="ECO:0000313" key="3">
    <source>
        <dbReference type="Proteomes" id="UP000006457"/>
    </source>
</evidence>
<dbReference type="InterPro" id="IPR007360">
    <property type="entry name" value="SirB"/>
</dbReference>
<dbReference type="PANTHER" id="PTHR39594">
    <property type="entry name" value="PROTEIN YCHQ"/>
    <property type="match status" value="1"/>
</dbReference>
<sequence length="116" mass="12972">MLTGLLHTHITFAFLSLTLLVIRGLMQWQGKDWRTIKLLKILPHLADTILVLSGIGLVFAFGYSLQLWIIAKVILLIVYAIFAAKYFHKNATAPNSLFLILAICAFLGAIFIGYSH</sequence>
<dbReference type="PATRIC" id="fig|1095749.3.peg.1087"/>
<feature type="transmembrane region" description="Helical" evidence="1">
    <location>
        <begin position="96"/>
        <end position="114"/>
    </location>
</feature>